<dbReference type="Proteomes" id="UP001596156">
    <property type="component" value="Unassembled WGS sequence"/>
</dbReference>
<sequence length="170" mass="17909">MAMVGLFWITEDAVYLGAEPRGSAPGVRLTKDGVEALGTGPGGFWPWDGIIGIDVDDVPVRSAARRLASMAFDSVVVALTGDGELPPGFTVRLTTGDGMVEVGVFAAATGGIYEAAEYELSTAVLRRLTEGGTGLDDLLAWGRDHAVAGTPGRREREALLRGWTGDRYAR</sequence>
<organism evidence="1 2">
    <name type="scientific">Streptomyces fimbriatus</name>
    <dbReference type="NCBI Taxonomy" id="68197"/>
    <lineage>
        <taxon>Bacteria</taxon>
        <taxon>Bacillati</taxon>
        <taxon>Actinomycetota</taxon>
        <taxon>Actinomycetes</taxon>
        <taxon>Kitasatosporales</taxon>
        <taxon>Streptomycetaceae</taxon>
        <taxon>Streptomyces</taxon>
    </lineage>
</organism>
<dbReference type="EMBL" id="JBHSKL010000037">
    <property type="protein sequence ID" value="MFC5228194.1"/>
    <property type="molecule type" value="Genomic_DNA"/>
</dbReference>
<dbReference type="RefSeq" id="WP_344642449.1">
    <property type="nucleotide sequence ID" value="NZ_BAAASS010000002.1"/>
</dbReference>
<gene>
    <name evidence="1" type="ORF">ACFPN6_27225</name>
</gene>
<protein>
    <submittedName>
        <fullName evidence="1">Uncharacterized protein</fullName>
    </submittedName>
</protein>
<proteinExistence type="predicted"/>
<comment type="caution">
    <text evidence="1">The sequence shown here is derived from an EMBL/GenBank/DDBJ whole genome shotgun (WGS) entry which is preliminary data.</text>
</comment>
<accession>A0ABW0DG82</accession>
<reference evidence="2" key="1">
    <citation type="journal article" date="2019" name="Int. J. Syst. Evol. Microbiol.">
        <title>The Global Catalogue of Microorganisms (GCM) 10K type strain sequencing project: providing services to taxonomists for standard genome sequencing and annotation.</title>
        <authorList>
            <consortium name="The Broad Institute Genomics Platform"/>
            <consortium name="The Broad Institute Genome Sequencing Center for Infectious Disease"/>
            <person name="Wu L."/>
            <person name="Ma J."/>
        </authorList>
    </citation>
    <scope>NUCLEOTIDE SEQUENCE [LARGE SCALE GENOMIC DNA]</scope>
    <source>
        <strain evidence="2">CCM 8479</strain>
    </source>
</reference>
<evidence type="ECO:0000313" key="1">
    <source>
        <dbReference type="EMBL" id="MFC5228194.1"/>
    </source>
</evidence>
<name>A0ABW0DG82_STRFI</name>
<keyword evidence="2" id="KW-1185">Reference proteome</keyword>
<evidence type="ECO:0000313" key="2">
    <source>
        <dbReference type="Proteomes" id="UP001596156"/>
    </source>
</evidence>